<evidence type="ECO:0000256" key="1">
    <source>
        <dbReference type="SAM" id="MobiDB-lite"/>
    </source>
</evidence>
<name>A0A4V4H5F8_MUSBA</name>
<comment type="caution">
    <text evidence="2">The sequence shown here is derived from an EMBL/GenBank/DDBJ whole genome shotgun (WGS) entry which is preliminary data.</text>
</comment>
<accession>A0A4V4H5F8</accession>
<feature type="compositionally biased region" description="Basic and acidic residues" evidence="1">
    <location>
        <begin position="30"/>
        <end position="44"/>
    </location>
</feature>
<evidence type="ECO:0000313" key="3">
    <source>
        <dbReference type="Proteomes" id="UP000317650"/>
    </source>
</evidence>
<gene>
    <name evidence="2" type="ORF">C4D60_Mb11t11270</name>
</gene>
<keyword evidence="3" id="KW-1185">Reference proteome</keyword>
<proteinExistence type="predicted"/>
<organism evidence="2 3">
    <name type="scientific">Musa balbisiana</name>
    <name type="common">Banana</name>
    <dbReference type="NCBI Taxonomy" id="52838"/>
    <lineage>
        <taxon>Eukaryota</taxon>
        <taxon>Viridiplantae</taxon>
        <taxon>Streptophyta</taxon>
        <taxon>Embryophyta</taxon>
        <taxon>Tracheophyta</taxon>
        <taxon>Spermatophyta</taxon>
        <taxon>Magnoliopsida</taxon>
        <taxon>Liliopsida</taxon>
        <taxon>Zingiberales</taxon>
        <taxon>Musaceae</taxon>
        <taxon>Musa</taxon>
    </lineage>
</organism>
<sequence length="95" mass="10206">MRGLGGVGQDARADGDDDGRDCGQPQVDALTRHLKPDADTGKDTAEDEHEDVHGSAVDSAADEEIDAAKEHGPFPTRHPHYGGGKEGQRQRRHVK</sequence>
<dbReference type="AlphaFoldDB" id="A0A4V4H5F8"/>
<protein>
    <submittedName>
        <fullName evidence="2">Uncharacterized protein</fullName>
    </submittedName>
</protein>
<feature type="region of interest" description="Disordered" evidence="1">
    <location>
        <begin position="1"/>
        <end position="95"/>
    </location>
</feature>
<reference evidence="2 3" key="1">
    <citation type="journal article" date="2019" name="Nat. Plants">
        <title>Genome sequencing of Musa balbisiana reveals subgenome evolution and function divergence in polyploid bananas.</title>
        <authorList>
            <person name="Yao X."/>
        </authorList>
    </citation>
    <scope>NUCLEOTIDE SEQUENCE [LARGE SCALE GENOMIC DNA]</scope>
    <source>
        <strain evidence="3">cv. DH-PKW</strain>
        <tissue evidence="2">Leaves</tissue>
    </source>
</reference>
<evidence type="ECO:0000313" key="2">
    <source>
        <dbReference type="EMBL" id="THU55876.1"/>
    </source>
</evidence>
<dbReference type="EMBL" id="PYDT01000007">
    <property type="protein sequence ID" value="THU55876.1"/>
    <property type="molecule type" value="Genomic_DNA"/>
</dbReference>
<dbReference type="Proteomes" id="UP000317650">
    <property type="component" value="Chromosome 11"/>
</dbReference>